<dbReference type="AlphaFoldDB" id="A0A9P7JMD3"/>
<evidence type="ECO:0000313" key="2">
    <source>
        <dbReference type="EMBL" id="KAG2088693.1"/>
    </source>
</evidence>
<feature type="region of interest" description="Disordered" evidence="1">
    <location>
        <begin position="1"/>
        <end position="69"/>
    </location>
</feature>
<dbReference type="GeneID" id="64696733"/>
<organism evidence="2 3">
    <name type="scientific">Suillus discolor</name>
    <dbReference type="NCBI Taxonomy" id="1912936"/>
    <lineage>
        <taxon>Eukaryota</taxon>
        <taxon>Fungi</taxon>
        <taxon>Dikarya</taxon>
        <taxon>Basidiomycota</taxon>
        <taxon>Agaricomycotina</taxon>
        <taxon>Agaricomycetes</taxon>
        <taxon>Agaricomycetidae</taxon>
        <taxon>Boletales</taxon>
        <taxon>Suillineae</taxon>
        <taxon>Suillaceae</taxon>
        <taxon>Suillus</taxon>
    </lineage>
</organism>
<keyword evidence="3" id="KW-1185">Reference proteome</keyword>
<evidence type="ECO:0000313" key="3">
    <source>
        <dbReference type="Proteomes" id="UP000823399"/>
    </source>
</evidence>
<evidence type="ECO:0000256" key="1">
    <source>
        <dbReference type="SAM" id="MobiDB-lite"/>
    </source>
</evidence>
<sequence length="405" mass="45964">MPPRVVASPKKKQTKRKGLEVSKRQSKKPRAAEPVKTSGTPLMSLRLDRISTDEPDRHSGRANAGTGGGKAQLEKIGALLEALSWVATPPYSHQLLQMFLTPHAQICTANWLFLDQNMCDILCKDSLVLMTKMTKMTTQRGRRTEGEGGEGDAVTSSLAGERLVDITLDIQANDFLGKSFPSQPQVTHPRTPEFEFPISREKMTRFAQTQCLHRSNSSMYDGLTCQYCDDSYLPFQDPLDTLHMQPQSQEVHFSCQFTVVWIWPQQKSNMARLLYNDLATWRSDLKKYVMSLAPQSYSLIPRLRSPSKNVQRPYRIAHRQPDIFHNQLPVSCLALYNCVLNGLAKNGHRKYYPKFTAREYSPIYSKMVQMLKDILQDLYHGPRTASLRVDGAVGAQHDHLQIILD</sequence>
<dbReference type="OrthoDB" id="2689952at2759"/>
<proteinExistence type="predicted"/>
<comment type="caution">
    <text evidence="2">The sequence shown here is derived from an EMBL/GenBank/DDBJ whole genome shotgun (WGS) entry which is preliminary data.</text>
</comment>
<name>A0A9P7JMD3_9AGAM</name>
<accession>A0A9P7JMD3</accession>
<reference evidence="2" key="1">
    <citation type="journal article" date="2020" name="New Phytol.">
        <title>Comparative genomics reveals dynamic genome evolution in host specialist ectomycorrhizal fungi.</title>
        <authorList>
            <person name="Lofgren L.A."/>
            <person name="Nguyen N.H."/>
            <person name="Vilgalys R."/>
            <person name="Ruytinx J."/>
            <person name="Liao H.L."/>
            <person name="Branco S."/>
            <person name="Kuo A."/>
            <person name="LaButti K."/>
            <person name="Lipzen A."/>
            <person name="Andreopoulos W."/>
            <person name="Pangilinan J."/>
            <person name="Riley R."/>
            <person name="Hundley H."/>
            <person name="Na H."/>
            <person name="Barry K."/>
            <person name="Grigoriev I.V."/>
            <person name="Stajich J.E."/>
            <person name="Kennedy P.G."/>
        </authorList>
    </citation>
    <scope>NUCLEOTIDE SEQUENCE</scope>
    <source>
        <strain evidence="2">FC423</strain>
    </source>
</reference>
<dbReference type="Proteomes" id="UP000823399">
    <property type="component" value="Unassembled WGS sequence"/>
</dbReference>
<gene>
    <name evidence="2" type="ORF">F5147DRAFT_658662</name>
</gene>
<dbReference type="RefSeq" id="XP_041285641.1">
    <property type="nucleotide sequence ID" value="XM_041434474.1"/>
</dbReference>
<dbReference type="EMBL" id="JABBWM010000119">
    <property type="protein sequence ID" value="KAG2088693.1"/>
    <property type="molecule type" value="Genomic_DNA"/>
</dbReference>
<feature type="compositionally biased region" description="Basic and acidic residues" evidence="1">
    <location>
        <begin position="46"/>
        <end position="59"/>
    </location>
</feature>
<protein>
    <submittedName>
        <fullName evidence="2">Uncharacterized protein</fullName>
    </submittedName>
</protein>